<dbReference type="InterPro" id="IPR009003">
    <property type="entry name" value="Peptidase_S1_PA"/>
</dbReference>
<evidence type="ECO:0000256" key="2">
    <source>
        <dbReference type="ARBA" id="ARBA00022801"/>
    </source>
</evidence>
<dbReference type="InterPro" id="IPR051201">
    <property type="entry name" value="Chloro_Bact_Ser_Proteases"/>
</dbReference>
<dbReference type="InterPro" id="IPR001940">
    <property type="entry name" value="Peptidase_S1C"/>
</dbReference>
<dbReference type="PANTHER" id="PTHR43343">
    <property type="entry name" value="PEPTIDASE S12"/>
    <property type="match status" value="1"/>
</dbReference>
<proteinExistence type="predicted"/>
<dbReference type="PANTHER" id="PTHR43343:SF3">
    <property type="entry name" value="PROTEASE DO-LIKE 8, CHLOROPLASTIC"/>
    <property type="match status" value="1"/>
</dbReference>
<dbReference type="STRING" id="1798540.A3B74_00295"/>
<dbReference type="AlphaFoldDB" id="A0A1G2ARY2"/>
<feature type="domain" description="PDZ" evidence="3">
    <location>
        <begin position="327"/>
        <end position="388"/>
    </location>
</feature>
<sequence>MHKYFSIPIFRSLFVLLLICTSFLAGAVGGAWVVLLYQTQGQNIATPKISQKLTQKLVEEESGAIAVAKSVTPSVVSIVISKELESIVQRGPFLFESEGSGEFRDVGGGTGFFVSKDGLILTNRHVVSDEEAQYSVVLSDGRRRSAEILSRDPLNDLAIVKIVPENSEKFQPLEIGDSSALQVGQTVLAVGNSLAEFQNSVTKGVISGLGREVVAGTFQDQELLRNLLQTDAAINPGNSGGPLVNIAGQVVGINTAIAGGAENIGFAIPINEAKKALDSFYEFGEIVRPMLGVRYIPVNKDVAEALELPVDYGALLRGDPLGGEPAVLSGSPADQVGLKDGDILLAIDGVTLDEEHMLSDLISEHAVGDTIRVRYMRNKEELEIDVTLSKFGS</sequence>
<keyword evidence="2" id="KW-0378">Hydrolase</keyword>
<evidence type="ECO:0000259" key="3">
    <source>
        <dbReference type="Pfam" id="PF13180"/>
    </source>
</evidence>
<dbReference type="Proteomes" id="UP000177165">
    <property type="component" value="Unassembled WGS sequence"/>
</dbReference>
<dbReference type="EMBL" id="MHKB01000009">
    <property type="protein sequence ID" value="OGY79279.1"/>
    <property type="molecule type" value="Genomic_DNA"/>
</dbReference>
<dbReference type="PRINTS" id="PR00834">
    <property type="entry name" value="PROTEASES2C"/>
</dbReference>
<dbReference type="InterPro" id="IPR001478">
    <property type="entry name" value="PDZ"/>
</dbReference>
<name>A0A1G2ARY2_9BACT</name>
<dbReference type="SUPFAM" id="SSF50156">
    <property type="entry name" value="PDZ domain-like"/>
    <property type="match status" value="1"/>
</dbReference>
<protein>
    <recommendedName>
        <fullName evidence="3">PDZ domain-containing protein</fullName>
    </recommendedName>
</protein>
<dbReference type="Gene3D" id="2.30.42.10">
    <property type="match status" value="1"/>
</dbReference>
<reference evidence="4 5" key="1">
    <citation type="journal article" date="2016" name="Nat. Commun.">
        <title>Thousands of microbial genomes shed light on interconnected biogeochemical processes in an aquifer system.</title>
        <authorList>
            <person name="Anantharaman K."/>
            <person name="Brown C.T."/>
            <person name="Hug L.A."/>
            <person name="Sharon I."/>
            <person name="Castelle C.J."/>
            <person name="Probst A.J."/>
            <person name="Thomas B.C."/>
            <person name="Singh A."/>
            <person name="Wilkins M.J."/>
            <person name="Karaoz U."/>
            <person name="Brodie E.L."/>
            <person name="Williams K.H."/>
            <person name="Hubbard S.S."/>
            <person name="Banfield J.F."/>
        </authorList>
    </citation>
    <scope>NUCLEOTIDE SEQUENCE [LARGE SCALE GENOMIC DNA]</scope>
</reference>
<dbReference type="Pfam" id="PF13365">
    <property type="entry name" value="Trypsin_2"/>
    <property type="match status" value="1"/>
</dbReference>
<gene>
    <name evidence="4" type="ORF">A3B74_00295</name>
</gene>
<dbReference type="Pfam" id="PF13180">
    <property type="entry name" value="PDZ_2"/>
    <property type="match status" value="1"/>
</dbReference>
<dbReference type="SUPFAM" id="SSF50494">
    <property type="entry name" value="Trypsin-like serine proteases"/>
    <property type="match status" value="1"/>
</dbReference>
<dbReference type="GO" id="GO:0006508">
    <property type="term" value="P:proteolysis"/>
    <property type="evidence" value="ECO:0007669"/>
    <property type="project" value="UniProtKB-KW"/>
</dbReference>
<dbReference type="CDD" id="cd06779">
    <property type="entry name" value="cpPDZ_Deg_HtrA-like"/>
    <property type="match status" value="1"/>
</dbReference>
<accession>A0A1G2ARY2</accession>
<evidence type="ECO:0000256" key="1">
    <source>
        <dbReference type="ARBA" id="ARBA00022670"/>
    </source>
</evidence>
<dbReference type="Gene3D" id="2.40.10.120">
    <property type="match status" value="1"/>
</dbReference>
<keyword evidence="1" id="KW-0645">Protease</keyword>
<comment type="caution">
    <text evidence="4">The sequence shown here is derived from an EMBL/GenBank/DDBJ whole genome shotgun (WGS) entry which is preliminary data.</text>
</comment>
<evidence type="ECO:0000313" key="4">
    <source>
        <dbReference type="EMBL" id="OGY79279.1"/>
    </source>
</evidence>
<organism evidence="4 5">
    <name type="scientific">Candidatus Kerfeldbacteria bacterium RIFCSPHIGHO2_02_FULL_42_14</name>
    <dbReference type="NCBI Taxonomy" id="1798540"/>
    <lineage>
        <taxon>Bacteria</taxon>
        <taxon>Candidatus Kerfeldiibacteriota</taxon>
    </lineage>
</organism>
<dbReference type="InterPro" id="IPR036034">
    <property type="entry name" value="PDZ_sf"/>
</dbReference>
<dbReference type="GO" id="GO:0004252">
    <property type="term" value="F:serine-type endopeptidase activity"/>
    <property type="evidence" value="ECO:0007669"/>
    <property type="project" value="InterPro"/>
</dbReference>
<evidence type="ECO:0000313" key="5">
    <source>
        <dbReference type="Proteomes" id="UP000177165"/>
    </source>
</evidence>